<protein>
    <recommendedName>
        <fullName evidence="3">OB domain-containing protein</fullName>
    </recommendedName>
</protein>
<dbReference type="PATRIC" id="fig|435830.3.peg.325"/>
<dbReference type="eggNOG" id="COG1200">
    <property type="taxonomic scope" value="Bacteria"/>
</dbReference>
<accession>G9PD55</accession>
<dbReference type="Gene3D" id="2.40.50.140">
    <property type="entry name" value="Nucleic acid-binding proteins"/>
    <property type="match status" value="1"/>
</dbReference>
<evidence type="ECO:0000313" key="2">
    <source>
        <dbReference type="Proteomes" id="UP000003822"/>
    </source>
</evidence>
<dbReference type="EMBL" id="ACRN01000001">
    <property type="protein sequence ID" value="EHM89669.1"/>
    <property type="molecule type" value="Genomic_DNA"/>
</dbReference>
<proteinExistence type="predicted"/>
<comment type="caution">
    <text evidence="1">The sequence shown here is derived from an EMBL/GenBank/DDBJ whole genome shotgun (WGS) entry which is preliminary data.</text>
</comment>
<sequence length="120" mass="13101">MSLFRKLKHLLTTSRDDLEAADEQEVAGAHAQTKIAEVKERQPVKIAGVVRSVTYSPAKARPIFVACLYDGTASIDLAWMGRREVAGIWPGIHLVANGTVVAGRTRPTIFNPAYEIVDEA</sequence>
<dbReference type="AlphaFoldDB" id="G9PD55"/>
<name>G9PD55_9ACTO</name>
<dbReference type="HOGENOM" id="CLU_144847_1_0_11"/>
<dbReference type="SUPFAM" id="SSF50249">
    <property type="entry name" value="Nucleic acid-binding proteins"/>
    <property type="match status" value="1"/>
</dbReference>
<keyword evidence="2" id="KW-1185">Reference proteome</keyword>
<evidence type="ECO:0008006" key="3">
    <source>
        <dbReference type="Google" id="ProtNLM"/>
    </source>
</evidence>
<dbReference type="Proteomes" id="UP000003822">
    <property type="component" value="Unassembled WGS sequence"/>
</dbReference>
<gene>
    <name evidence="1" type="ORF">HMPREF0045_00334</name>
</gene>
<dbReference type="STRING" id="435830.HMPREF0045_00334"/>
<dbReference type="InterPro" id="IPR012340">
    <property type="entry name" value="NA-bd_OB-fold"/>
</dbReference>
<evidence type="ECO:0000313" key="1">
    <source>
        <dbReference type="EMBL" id="EHM89669.1"/>
    </source>
</evidence>
<organism evidence="1 2">
    <name type="scientific">Actinomyces graevenitzii C83</name>
    <dbReference type="NCBI Taxonomy" id="435830"/>
    <lineage>
        <taxon>Bacteria</taxon>
        <taxon>Bacillati</taxon>
        <taxon>Actinomycetota</taxon>
        <taxon>Actinomycetes</taxon>
        <taxon>Actinomycetales</taxon>
        <taxon>Actinomycetaceae</taxon>
        <taxon>Actinomyces</taxon>
    </lineage>
</organism>
<reference evidence="1 2" key="1">
    <citation type="submission" date="2011-10" db="EMBL/GenBank/DDBJ databases">
        <title>The Genome Sequence of Actinomyces graevenitzii C83.</title>
        <authorList>
            <consortium name="The Broad Institute Genome Sequencing Platform"/>
            <consortium name="The Broad Institute Genome Sequencing Center for Infectious Disease"/>
            <person name="Earl A."/>
            <person name="Ward D."/>
            <person name="Feldgarden M."/>
            <person name="Gevers D."/>
            <person name="Sibley C.D."/>
            <person name="Field T.R."/>
            <person name="Grinwis M."/>
            <person name="Eshaghurshan C.S."/>
            <person name="Surette M.G."/>
            <person name="Young S.K."/>
            <person name="Zeng Q."/>
            <person name="Gargeya S."/>
            <person name="Fitzgerald M."/>
            <person name="Haas B."/>
            <person name="Abouelleil A."/>
            <person name="Alvarado L."/>
            <person name="Arachchi H.M."/>
            <person name="Berlin A."/>
            <person name="Brown A."/>
            <person name="Chapman S.B."/>
            <person name="Chen Z."/>
            <person name="Dunbar C."/>
            <person name="Freedman E."/>
            <person name="Gearin G."/>
            <person name="Goldberg J."/>
            <person name="Griggs A."/>
            <person name="Gujja S."/>
            <person name="Heiman D."/>
            <person name="Howarth C."/>
            <person name="Larson L."/>
            <person name="Lui A."/>
            <person name="MacDonald P.J.P."/>
            <person name="Montmayeur A."/>
            <person name="Murphy C."/>
            <person name="Neiman D."/>
            <person name="Pearson M."/>
            <person name="Priest M."/>
            <person name="Roberts A."/>
            <person name="Saif S."/>
            <person name="Shea T."/>
            <person name="Shenoy N."/>
            <person name="Sisk P."/>
            <person name="Stolte C."/>
            <person name="Sykes S."/>
            <person name="Wortman J."/>
            <person name="Nusbaum C."/>
            <person name="Birren B."/>
        </authorList>
    </citation>
    <scope>NUCLEOTIDE SEQUENCE [LARGE SCALE GENOMIC DNA]</scope>
    <source>
        <strain evidence="1 2">C83</strain>
    </source>
</reference>
<dbReference type="CDD" id="cd04488">
    <property type="entry name" value="RecG_wedge_OBF"/>
    <property type="match status" value="1"/>
</dbReference>